<sequence length="71" mass="8070">MSVQKYGPEFEPPFRRNKRKWILFRLVSIQKRAPITVEATKLFSIRGALDGYGIMLMSVSPGDAREPAMDA</sequence>
<dbReference type="AlphaFoldDB" id="E9CWC8"/>
<evidence type="ECO:0000313" key="1">
    <source>
        <dbReference type="EMBL" id="EFW21604.1"/>
    </source>
</evidence>
<dbReference type="EMBL" id="GL636487">
    <property type="protein sequence ID" value="EFW21604.1"/>
    <property type="molecule type" value="Genomic_DNA"/>
</dbReference>
<name>E9CWC8_COCPS</name>
<accession>E9CWC8</accession>
<reference evidence="2" key="2">
    <citation type="submission" date="2010-03" db="EMBL/GenBank/DDBJ databases">
        <title>The genome sequence of Coccidioides posadasii strain Silveira.</title>
        <authorList>
            <consortium name="The Broad Institute Genome Sequencing Center for Infectious Disease"/>
            <person name="Neafsey D."/>
            <person name="Orbach M."/>
            <person name="Henn M.R."/>
            <person name="Cole G.T."/>
            <person name="Galgiani J."/>
            <person name="Gardner M.J."/>
            <person name="Kirkland T.N."/>
            <person name="Taylor J.W."/>
            <person name="Young S.K."/>
            <person name="Zeng Q."/>
            <person name="Koehrsen M."/>
            <person name="Alvarado L."/>
            <person name="Berlin A."/>
            <person name="Borenstein D."/>
            <person name="Chapman S.B."/>
            <person name="Chen Z."/>
            <person name="Engels R."/>
            <person name="Freedman E."/>
            <person name="Gellesch M."/>
            <person name="Goldberg J."/>
            <person name="Griggs A."/>
            <person name="Gujja S."/>
            <person name="Heilman E."/>
            <person name="Heiman D."/>
            <person name="Howarth C."/>
            <person name="Jen D."/>
            <person name="Larson L."/>
            <person name="Mehta T."/>
            <person name="Neiman D."/>
            <person name="Park D."/>
            <person name="Pearson M."/>
            <person name="Richards J."/>
            <person name="Roberts A."/>
            <person name="Saif S."/>
            <person name="Shea T."/>
            <person name="Shenoy N."/>
            <person name="Sisk P."/>
            <person name="Stolte C."/>
            <person name="Sykes S."/>
            <person name="Walk T."/>
            <person name="White J."/>
            <person name="Yandava C."/>
            <person name="Haas B."/>
            <person name="Nusbaum C."/>
            <person name="Birren B."/>
        </authorList>
    </citation>
    <scope>NUCLEOTIDE SEQUENCE [LARGE SCALE GENOMIC DNA]</scope>
    <source>
        <strain evidence="2">RMSCC 757 / Silveira</strain>
    </source>
</reference>
<reference evidence="2" key="1">
    <citation type="journal article" date="2010" name="Genome Res.">
        <title>Population genomic sequencing of Coccidioides fungi reveals recent hybridization and transposon control.</title>
        <authorList>
            <person name="Neafsey D.E."/>
            <person name="Barker B.M."/>
            <person name="Sharpton T.J."/>
            <person name="Stajich J.E."/>
            <person name="Park D.J."/>
            <person name="Whiston E."/>
            <person name="Hung C.-Y."/>
            <person name="McMahan C."/>
            <person name="White J."/>
            <person name="Sykes S."/>
            <person name="Heiman D."/>
            <person name="Young S."/>
            <person name="Zeng Q."/>
            <person name="Abouelleil A."/>
            <person name="Aftuck L."/>
            <person name="Bessette D."/>
            <person name="Brown A."/>
            <person name="FitzGerald M."/>
            <person name="Lui A."/>
            <person name="Macdonald J.P."/>
            <person name="Priest M."/>
            <person name="Orbach M.J."/>
            <person name="Galgiani J.N."/>
            <person name="Kirkland T.N."/>
            <person name="Cole G.T."/>
            <person name="Birren B.W."/>
            <person name="Henn M.R."/>
            <person name="Taylor J.W."/>
            <person name="Rounsley S.D."/>
        </authorList>
    </citation>
    <scope>NUCLEOTIDE SEQUENCE [LARGE SCALE GENOMIC DNA]</scope>
    <source>
        <strain evidence="2">RMSCC 757 / Silveira</strain>
    </source>
</reference>
<keyword evidence="2" id="KW-1185">Reference proteome</keyword>
<dbReference type="Proteomes" id="UP000002497">
    <property type="component" value="Unassembled WGS sequence"/>
</dbReference>
<protein>
    <submittedName>
        <fullName evidence="1">Predicted protein</fullName>
    </submittedName>
</protein>
<dbReference type="VEuPathDB" id="FungiDB:CPSG_01761"/>
<organism evidence="2">
    <name type="scientific">Coccidioides posadasii (strain RMSCC 757 / Silveira)</name>
    <name type="common">Valley fever fungus</name>
    <dbReference type="NCBI Taxonomy" id="443226"/>
    <lineage>
        <taxon>Eukaryota</taxon>
        <taxon>Fungi</taxon>
        <taxon>Dikarya</taxon>
        <taxon>Ascomycota</taxon>
        <taxon>Pezizomycotina</taxon>
        <taxon>Eurotiomycetes</taxon>
        <taxon>Eurotiomycetidae</taxon>
        <taxon>Onygenales</taxon>
        <taxon>Onygenaceae</taxon>
        <taxon>Coccidioides</taxon>
    </lineage>
</organism>
<evidence type="ECO:0000313" key="2">
    <source>
        <dbReference type="Proteomes" id="UP000002497"/>
    </source>
</evidence>
<proteinExistence type="predicted"/>
<gene>
    <name evidence="1" type="ORF">CPSG_01761</name>
</gene>
<dbReference type="HOGENOM" id="CLU_2739840_0_0_1"/>